<dbReference type="EMBL" id="JACBZP010000001">
    <property type="protein sequence ID" value="NYI65778.1"/>
    <property type="molecule type" value="Genomic_DNA"/>
</dbReference>
<dbReference type="NCBIfam" id="TIGR03941">
    <property type="entry name" value="tRNA_deam_assoc"/>
    <property type="match status" value="1"/>
</dbReference>
<feature type="compositionally biased region" description="Acidic residues" evidence="1">
    <location>
        <begin position="98"/>
        <end position="122"/>
    </location>
</feature>
<dbReference type="AlphaFoldDB" id="A0A7Z0A8Z8"/>
<evidence type="ECO:0000313" key="3">
    <source>
        <dbReference type="Proteomes" id="UP000539111"/>
    </source>
</evidence>
<dbReference type="RefSeq" id="WP_179424727.1">
    <property type="nucleotide sequence ID" value="NZ_JACBZP010000001.1"/>
</dbReference>
<feature type="region of interest" description="Disordered" evidence="1">
    <location>
        <begin position="95"/>
        <end position="131"/>
    </location>
</feature>
<gene>
    <name evidence="2" type="ORF">BJY26_000084</name>
</gene>
<evidence type="ECO:0000313" key="2">
    <source>
        <dbReference type="EMBL" id="NYI65778.1"/>
    </source>
</evidence>
<comment type="caution">
    <text evidence="2">The sequence shown here is derived from an EMBL/GenBank/DDBJ whole genome shotgun (WGS) entry which is preliminary data.</text>
</comment>
<protein>
    <submittedName>
        <fullName evidence="2">Putative tRNA adenosine deaminase-associated protein</fullName>
    </submittedName>
</protein>
<dbReference type="Proteomes" id="UP000539111">
    <property type="component" value="Unassembled WGS sequence"/>
</dbReference>
<accession>A0A7Z0A8Z8</accession>
<evidence type="ECO:0000256" key="1">
    <source>
        <dbReference type="SAM" id="MobiDB-lite"/>
    </source>
</evidence>
<dbReference type="InterPro" id="IPR023869">
    <property type="entry name" value="tRNA_Adeno_NH3ase_assoc_put"/>
</dbReference>
<proteinExistence type="predicted"/>
<name>A0A7Z0A8Z8_9MICO</name>
<reference evidence="2 3" key="1">
    <citation type="submission" date="2020-07" db="EMBL/GenBank/DDBJ databases">
        <title>Sequencing the genomes of 1000 actinobacteria strains.</title>
        <authorList>
            <person name="Klenk H.-P."/>
        </authorList>
    </citation>
    <scope>NUCLEOTIDE SEQUENCE [LARGE SCALE GENOMIC DNA]</scope>
    <source>
        <strain evidence="2 3">DSM 26341</strain>
    </source>
</reference>
<organism evidence="2 3">
    <name type="scientific">Spelaeicoccus albus</name>
    <dbReference type="NCBI Taxonomy" id="1280376"/>
    <lineage>
        <taxon>Bacteria</taxon>
        <taxon>Bacillati</taxon>
        <taxon>Actinomycetota</taxon>
        <taxon>Actinomycetes</taxon>
        <taxon>Micrococcales</taxon>
        <taxon>Brevibacteriaceae</taxon>
        <taxon>Spelaeicoccus</taxon>
    </lineage>
</organism>
<keyword evidence="3" id="KW-1185">Reference proteome</keyword>
<sequence length="186" mass="20272">MSYFTAVLADTGDGWRARDVDPMDSADMEDLVDTMRTVSCDGLDTVAVIEHEDEWFALVRARSDDDAKVFVSDVHAAARSTFVDVLADYIGVPARDFDADEEPDDDVEQDPAEPDDEDEEDQTSATAVLSVNTPAEWGGDIDVLEARGIDGEKLCALVEEHSEDPGQVLTEIGETVGFSELLDALR</sequence>